<dbReference type="PROSITE" id="PS51257">
    <property type="entry name" value="PROKAR_LIPOPROTEIN"/>
    <property type="match status" value="1"/>
</dbReference>
<dbReference type="Proteomes" id="UP000244929">
    <property type="component" value="Chromosome"/>
</dbReference>
<dbReference type="PANTHER" id="PTHR30373">
    <property type="entry name" value="UPF0603 PROTEIN YGCG"/>
    <property type="match status" value="1"/>
</dbReference>
<dbReference type="PANTHER" id="PTHR30373:SF2">
    <property type="entry name" value="UPF0603 PROTEIN YGCG"/>
    <property type="match status" value="1"/>
</dbReference>
<name>A0A2S1QZF0_9FLAO</name>
<dbReference type="AlphaFoldDB" id="A0A2S1QZF0"/>
<accession>A0A2S1QZF0</accession>
<sequence length="167" mass="18908">MKTILSLLLFAQVAVSCAQSKKENPITHADKTANTFPLQTGPLNDFEGVFTDAQKKDLSERLDNFKETTDKEIFVVSVETYFPKDDFQEFTVNLANDWKKNGANNTVFIVFSKENRKIALSIYPGTTNLKDKDAQDVISEIVIPEFKKGNYYEAIKQGITALISKWK</sequence>
<dbReference type="OrthoDB" id="9810918at2"/>
<protein>
    <recommendedName>
        <fullName evidence="2">TPM domain-containing protein</fullName>
    </recommendedName>
</protein>
<evidence type="ECO:0000313" key="3">
    <source>
        <dbReference type="EMBL" id="AWH85790.1"/>
    </source>
</evidence>
<evidence type="ECO:0000259" key="2">
    <source>
        <dbReference type="Pfam" id="PF04536"/>
    </source>
</evidence>
<gene>
    <name evidence="3" type="ORF">HYN59_12010</name>
</gene>
<reference evidence="3 4" key="1">
    <citation type="submission" date="2018-04" db="EMBL/GenBank/DDBJ databases">
        <title>Genome sequencing of Flavobacterium sp. HYN0059.</title>
        <authorList>
            <person name="Yi H."/>
            <person name="Baek C."/>
        </authorList>
    </citation>
    <scope>NUCLEOTIDE SEQUENCE [LARGE SCALE GENOMIC DNA]</scope>
    <source>
        <strain evidence="3 4">HYN0059</strain>
    </source>
</reference>
<dbReference type="InterPro" id="IPR007621">
    <property type="entry name" value="TPM_dom"/>
</dbReference>
<dbReference type="RefSeq" id="WP_108778492.1">
    <property type="nucleotide sequence ID" value="NZ_CP029186.1"/>
</dbReference>
<dbReference type="Gene3D" id="3.10.310.50">
    <property type="match status" value="1"/>
</dbReference>
<dbReference type="EMBL" id="CP029186">
    <property type="protein sequence ID" value="AWH85790.1"/>
    <property type="molecule type" value="Genomic_DNA"/>
</dbReference>
<proteinExistence type="predicted"/>
<dbReference type="KEGG" id="falb:HYN59_12010"/>
<organism evidence="3 4">
    <name type="scientific">Flavobacterium album</name>
    <dbReference type="NCBI Taxonomy" id="2175091"/>
    <lineage>
        <taxon>Bacteria</taxon>
        <taxon>Pseudomonadati</taxon>
        <taxon>Bacteroidota</taxon>
        <taxon>Flavobacteriia</taxon>
        <taxon>Flavobacteriales</taxon>
        <taxon>Flavobacteriaceae</taxon>
        <taxon>Flavobacterium</taxon>
    </lineage>
</organism>
<keyword evidence="4" id="KW-1185">Reference proteome</keyword>
<evidence type="ECO:0000256" key="1">
    <source>
        <dbReference type="SAM" id="SignalP"/>
    </source>
</evidence>
<evidence type="ECO:0000313" key="4">
    <source>
        <dbReference type="Proteomes" id="UP000244929"/>
    </source>
</evidence>
<dbReference type="Pfam" id="PF04536">
    <property type="entry name" value="TPM_phosphatase"/>
    <property type="match status" value="1"/>
</dbReference>
<feature type="signal peptide" evidence="1">
    <location>
        <begin position="1"/>
        <end position="18"/>
    </location>
</feature>
<keyword evidence="1" id="KW-0732">Signal</keyword>
<feature type="chain" id="PRO_5015534135" description="TPM domain-containing protein" evidence="1">
    <location>
        <begin position="19"/>
        <end position="167"/>
    </location>
</feature>
<feature type="domain" description="TPM" evidence="2">
    <location>
        <begin position="44"/>
        <end position="163"/>
    </location>
</feature>